<dbReference type="EMBL" id="VLLA01000022">
    <property type="protein sequence ID" value="TWI62447.1"/>
    <property type="molecule type" value="Genomic_DNA"/>
</dbReference>
<evidence type="ECO:0000256" key="1">
    <source>
        <dbReference type="ARBA" id="ARBA00004167"/>
    </source>
</evidence>
<feature type="chain" id="PRO_5022052645" description="Lectin-like protein BA14k" evidence="7">
    <location>
        <begin position="26"/>
        <end position="233"/>
    </location>
</feature>
<reference evidence="8 9" key="1">
    <citation type="journal article" date="2015" name="Stand. Genomic Sci.">
        <title>Genomic Encyclopedia of Bacterial and Archaeal Type Strains, Phase III: the genomes of soil and plant-associated and newly described type strains.</title>
        <authorList>
            <person name="Whitman W.B."/>
            <person name="Woyke T."/>
            <person name="Klenk H.P."/>
            <person name="Zhou Y."/>
            <person name="Lilburn T.G."/>
            <person name="Beck B.J."/>
            <person name="De Vos P."/>
            <person name="Vandamme P."/>
            <person name="Eisen J.A."/>
            <person name="Garrity G."/>
            <person name="Hugenholtz P."/>
            <person name="Kyrpides N.C."/>
        </authorList>
    </citation>
    <scope>NUCLEOTIDE SEQUENCE [LARGE SCALE GENOMIC DNA]</scope>
    <source>
        <strain evidence="8 9">CGMCC 1.10948</strain>
    </source>
</reference>
<dbReference type="GO" id="GO:0030246">
    <property type="term" value="F:carbohydrate binding"/>
    <property type="evidence" value="ECO:0007669"/>
    <property type="project" value="UniProtKB-KW"/>
</dbReference>
<evidence type="ECO:0000256" key="3">
    <source>
        <dbReference type="ARBA" id="ARBA00020552"/>
    </source>
</evidence>
<protein>
    <recommendedName>
        <fullName evidence="3">Lectin-like protein BA14k</fullName>
    </recommendedName>
</protein>
<keyword evidence="4" id="KW-1003">Cell membrane</keyword>
<evidence type="ECO:0000256" key="4">
    <source>
        <dbReference type="ARBA" id="ARBA00022475"/>
    </source>
</evidence>
<organism evidence="8 9">
    <name type="scientific">Bradyrhizobium huanghuaihaiense</name>
    <dbReference type="NCBI Taxonomy" id="990078"/>
    <lineage>
        <taxon>Bacteria</taxon>
        <taxon>Pseudomonadati</taxon>
        <taxon>Pseudomonadota</taxon>
        <taxon>Alphaproteobacteria</taxon>
        <taxon>Hyphomicrobiales</taxon>
        <taxon>Nitrobacteraceae</taxon>
        <taxon>Bradyrhizobium</taxon>
    </lineage>
</organism>
<evidence type="ECO:0000313" key="8">
    <source>
        <dbReference type="EMBL" id="TWI62447.1"/>
    </source>
</evidence>
<dbReference type="InterPro" id="IPR012413">
    <property type="entry name" value="BA14K"/>
</dbReference>
<comment type="subcellular location">
    <subcellularLocation>
        <location evidence="1">Membrane</location>
        <topology evidence="1">Single-pass membrane protein</topology>
    </subcellularLocation>
</comment>
<evidence type="ECO:0000256" key="5">
    <source>
        <dbReference type="ARBA" id="ARBA00022734"/>
    </source>
</evidence>
<gene>
    <name evidence="8" type="ORF">IQ16_06774</name>
</gene>
<dbReference type="RefSeq" id="WP_018647518.1">
    <property type="nucleotide sequence ID" value="NZ_CP104172.1"/>
</dbReference>
<evidence type="ECO:0000256" key="6">
    <source>
        <dbReference type="ARBA" id="ARBA00025321"/>
    </source>
</evidence>
<dbReference type="Proteomes" id="UP000316291">
    <property type="component" value="Unassembled WGS sequence"/>
</dbReference>
<dbReference type="Pfam" id="PF07886">
    <property type="entry name" value="BA14K"/>
    <property type="match status" value="1"/>
</dbReference>
<dbReference type="GO" id="GO:0016020">
    <property type="term" value="C:membrane"/>
    <property type="evidence" value="ECO:0007669"/>
    <property type="project" value="UniProtKB-SubCell"/>
</dbReference>
<keyword evidence="5" id="KW-0430">Lectin</keyword>
<keyword evidence="9" id="KW-1185">Reference proteome</keyword>
<evidence type="ECO:0000256" key="2">
    <source>
        <dbReference type="ARBA" id="ARBA00010270"/>
    </source>
</evidence>
<name>A0A562R085_9BRAD</name>
<comment type="function">
    <text evidence="6">Has immunoglobulin-binding and hemagglutination properties, and can bind to mannose. Essential for virulence. May be involved in LPS biosynthesis or polysaccharide transport.</text>
</comment>
<proteinExistence type="inferred from homology"/>
<feature type="signal peptide" evidence="7">
    <location>
        <begin position="1"/>
        <end position="25"/>
    </location>
</feature>
<evidence type="ECO:0000313" key="9">
    <source>
        <dbReference type="Proteomes" id="UP000316291"/>
    </source>
</evidence>
<dbReference type="AlphaFoldDB" id="A0A562R085"/>
<keyword evidence="4" id="KW-0472">Membrane</keyword>
<comment type="similarity">
    <text evidence="2">Belongs to the BA14k family.</text>
</comment>
<comment type="caution">
    <text evidence="8">The sequence shown here is derived from an EMBL/GenBank/DDBJ whole genome shotgun (WGS) entry which is preliminary data.</text>
</comment>
<sequence length="233" mass="22737">MKSLKVLSAAATLALVLPLATPSFAQGHGGRGGGGGAAFHGGGGGAHFGGGGGGARIGGGGAAFHGGGGNFAAGAAMRPSGGNFAAGAAVRPSGGSFAAGTAVRPSSGFVGGMASRPTVAPSFSGTRSVATAGNWQGGSGNWSGRRWHHRGGGFWPGFAAGAAIGGLGSYAYYGGGYYDDPYYYGDSYYDEPSVAVVPDGGGDSAAYCAQRYRSYDPASGTYLGYDGQRHPCP</sequence>
<keyword evidence="7" id="KW-0732">Signal</keyword>
<evidence type="ECO:0000256" key="7">
    <source>
        <dbReference type="SAM" id="SignalP"/>
    </source>
</evidence>
<accession>A0A562R085</accession>